<accession>A0A3S9HLS3</accession>
<dbReference type="Proteomes" id="UP000275663">
    <property type="component" value="Chromosome"/>
</dbReference>
<feature type="region of interest" description="Disordered" evidence="1">
    <location>
        <begin position="13"/>
        <end position="100"/>
    </location>
</feature>
<dbReference type="KEGG" id="upv:EJN92_14120"/>
<keyword evidence="3" id="KW-1185">Reference proteome</keyword>
<feature type="compositionally biased region" description="Basic and acidic residues" evidence="1">
    <location>
        <begin position="45"/>
        <end position="63"/>
    </location>
</feature>
<sequence length="100" mass="11344">MFSLKALRFFEQAAPKLPTPTFAPRPHLSSASANSELPAAANWPEIERRASEERRASDRREQQHATFLDTRKRQGRRRSSGRRQDDSSASKHTMPISILG</sequence>
<gene>
    <name evidence="2" type="ORF">EJN92_14120</name>
</gene>
<protein>
    <submittedName>
        <fullName evidence="2">Uncharacterized protein</fullName>
    </submittedName>
</protein>
<evidence type="ECO:0000313" key="3">
    <source>
        <dbReference type="Proteomes" id="UP000275663"/>
    </source>
</evidence>
<organism evidence="2 3">
    <name type="scientific">Undibacterium parvum</name>
    <dbReference type="NCBI Taxonomy" id="401471"/>
    <lineage>
        <taxon>Bacteria</taxon>
        <taxon>Pseudomonadati</taxon>
        <taxon>Pseudomonadota</taxon>
        <taxon>Betaproteobacteria</taxon>
        <taxon>Burkholderiales</taxon>
        <taxon>Oxalobacteraceae</taxon>
        <taxon>Undibacterium</taxon>
    </lineage>
</organism>
<proteinExistence type="predicted"/>
<dbReference type="RefSeq" id="WP_126128411.1">
    <property type="nucleotide sequence ID" value="NZ_CP034464.1"/>
</dbReference>
<name>A0A3S9HLS3_9BURK</name>
<evidence type="ECO:0000256" key="1">
    <source>
        <dbReference type="SAM" id="MobiDB-lite"/>
    </source>
</evidence>
<dbReference type="EMBL" id="CP034464">
    <property type="protein sequence ID" value="AZP13035.1"/>
    <property type="molecule type" value="Genomic_DNA"/>
</dbReference>
<dbReference type="AlphaFoldDB" id="A0A3S9HLS3"/>
<reference evidence="2 3" key="1">
    <citation type="journal article" date="2011" name="Int. J. Syst. Evol. Microbiol.">
        <title>Description of Undibacterium oligocarboniphilum sp. nov., isolated from purified water, and Undibacterium pigrum strain CCUG 49012 as the type strain of Undibacterium parvum sp. nov., and emended descriptions of the genus Undibacterium and the species Undibacterium pigrum.</title>
        <authorList>
            <person name="Eder W."/>
            <person name="Wanner G."/>
            <person name="Ludwig W."/>
            <person name="Busse H.J."/>
            <person name="Ziemke-Kageler F."/>
            <person name="Lang E."/>
        </authorList>
    </citation>
    <scope>NUCLEOTIDE SEQUENCE [LARGE SCALE GENOMIC DNA]</scope>
    <source>
        <strain evidence="2 3">DSM 23061</strain>
    </source>
</reference>
<evidence type="ECO:0000313" key="2">
    <source>
        <dbReference type="EMBL" id="AZP13035.1"/>
    </source>
</evidence>